<comment type="caution">
    <text evidence="2">The sequence shown here is derived from an EMBL/GenBank/DDBJ whole genome shotgun (WGS) entry which is preliminary data.</text>
</comment>
<evidence type="ECO:0000259" key="1">
    <source>
        <dbReference type="Pfam" id="PF13649"/>
    </source>
</evidence>
<accession>A0A846S4F7</accession>
<dbReference type="Proteomes" id="UP000576792">
    <property type="component" value="Unassembled WGS sequence"/>
</dbReference>
<evidence type="ECO:0000313" key="2">
    <source>
        <dbReference type="EMBL" id="NJC56392.1"/>
    </source>
</evidence>
<keyword evidence="2" id="KW-0808">Transferase</keyword>
<dbReference type="InterPro" id="IPR029063">
    <property type="entry name" value="SAM-dependent_MTases_sf"/>
</dbReference>
<dbReference type="Gene3D" id="3.40.50.150">
    <property type="entry name" value="Vaccinia Virus protein VP39"/>
    <property type="match status" value="1"/>
</dbReference>
<dbReference type="GO" id="GO:0032259">
    <property type="term" value="P:methylation"/>
    <property type="evidence" value="ECO:0007669"/>
    <property type="project" value="UniProtKB-KW"/>
</dbReference>
<protein>
    <submittedName>
        <fullName evidence="2">SAM-dependent methyltransferase</fullName>
    </submittedName>
</protein>
<proteinExistence type="predicted"/>
<dbReference type="Pfam" id="PF13649">
    <property type="entry name" value="Methyltransf_25"/>
    <property type="match status" value="1"/>
</dbReference>
<dbReference type="SUPFAM" id="SSF53335">
    <property type="entry name" value="S-adenosyl-L-methionine-dependent methyltransferases"/>
    <property type="match status" value="1"/>
</dbReference>
<organism evidence="2 3">
    <name type="scientific">Brevibacterium marinum</name>
    <dbReference type="NCBI Taxonomy" id="418643"/>
    <lineage>
        <taxon>Bacteria</taxon>
        <taxon>Bacillati</taxon>
        <taxon>Actinomycetota</taxon>
        <taxon>Actinomycetes</taxon>
        <taxon>Micrococcales</taxon>
        <taxon>Brevibacteriaceae</taxon>
        <taxon>Brevibacterium</taxon>
    </lineage>
</organism>
<sequence>MTDTIDFAPLDALNAAMAGHPCEVVTADGTVTQLNVQQWTGVPDAADHALFLDRCVGPTLDVGCGAGRLAGALAARGSKALGIDISSVAVKMAQERGAVAVHMDVFDDVPDEGRWQDAILADGNVGIGGDPVRLLQRIRQLIRPGGSVLVEVDAPGTGLVHESVRLRALGQLTDAFDWSRVDAEAIADVADAAGFHGCRVHQHESRHMAELTCEGRP</sequence>
<dbReference type="AlphaFoldDB" id="A0A846S4F7"/>
<keyword evidence="3" id="KW-1185">Reference proteome</keyword>
<dbReference type="RefSeq" id="WP_167950275.1">
    <property type="nucleotide sequence ID" value="NZ_BAAAPQ010000026.1"/>
</dbReference>
<name>A0A846S4F7_9MICO</name>
<dbReference type="InterPro" id="IPR041698">
    <property type="entry name" value="Methyltransf_25"/>
</dbReference>
<feature type="domain" description="Methyltransferase" evidence="1">
    <location>
        <begin position="60"/>
        <end position="146"/>
    </location>
</feature>
<dbReference type="EMBL" id="JAATJN010000001">
    <property type="protein sequence ID" value="NJC56392.1"/>
    <property type="molecule type" value="Genomic_DNA"/>
</dbReference>
<gene>
    <name evidence="2" type="ORF">BKA07_001427</name>
</gene>
<dbReference type="GO" id="GO:0008168">
    <property type="term" value="F:methyltransferase activity"/>
    <property type="evidence" value="ECO:0007669"/>
    <property type="project" value="UniProtKB-KW"/>
</dbReference>
<reference evidence="2 3" key="1">
    <citation type="submission" date="2020-03" db="EMBL/GenBank/DDBJ databases">
        <title>Sequencing the genomes of 1000 actinobacteria strains.</title>
        <authorList>
            <person name="Klenk H.-P."/>
        </authorList>
    </citation>
    <scope>NUCLEOTIDE SEQUENCE [LARGE SCALE GENOMIC DNA]</scope>
    <source>
        <strain evidence="2 3">DSM 18964</strain>
    </source>
</reference>
<dbReference type="CDD" id="cd02440">
    <property type="entry name" value="AdoMet_MTases"/>
    <property type="match status" value="1"/>
</dbReference>
<evidence type="ECO:0000313" key="3">
    <source>
        <dbReference type="Proteomes" id="UP000576792"/>
    </source>
</evidence>
<keyword evidence="2" id="KW-0489">Methyltransferase</keyword>